<evidence type="ECO:0000313" key="2">
    <source>
        <dbReference type="EMBL" id="PKA66198.1"/>
    </source>
</evidence>
<protein>
    <submittedName>
        <fullName evidence="2">Uncharacterized protein</fullName>
    </submittedName>
</protein>
<feature type="region of interest" description="Disordered" evidence="1">
    <location>
        <begin position="18"/>
        <end position="46"/>
    </location>
</feature>
<evidence type="ECO:0000256" key="1">
    <source>
        <dbReference type="SAM" id="MobiDB-lite"/>
    </source>
</evidence>
<keyword evidence="3" id="KW-1185">Reference proteome</keyword>
<sequence>MNQGKLEEFMQMAPTYTAAQKGKGPEVIEAPAKAVPSPSPNQPERPYPPVIWTINAIFSIDPARRHEAKVGGISEQHSSTIPLTFC</sequence>
<organism evidence="2 3">
    <name type="scientific">Apostasia shenzhenica</name>
    <dbReference type="NCBI Taxonomy" id="1088818"/>
    <lineage>
        <taxon>Eukaryota</taxon>
        <taxon>Viridiplantae</taxon>
        <taxon>Streptophyta</taxon>
        <taxon>Embryophyta</taxon>
        <taxon>Tracheophyta</taxon>
        <taxon>Spermatophyta</taxon>
        <taxon>Magnoliopsida</taxon>
        <taxon>Liliopsida</taxon>
        <taxon>Asparagales</taxon>
        <taxon>Orchidaceae</taxon>
        <taxon>Apostasioideae</taxon>
        <taxon>Apostasia</taxon>
    </lineage>
</organism>
<gene>
    <name evidence="2" type="ORF">AXF42_Ash006895</name>
</gene>
<feature type="compositionally biased region" description="Pro residues" evidence="1">
    <location>
        <begin position="37"/>
        <end position="46"/>
    </location>
</feature>
<accession>A0A2I0BEI9</accession>
<reference evidence="2 3" key="1">
    <citation type="journal article" date="2017" name="Nature">
        <title>The Apostasia genome and the evolution of orchids.</title>
        <authorList>
            <person name="Zhang G.Q."/>
            <person name="Liu K.W."/>
            <person name="Li Z."/>
            <person name="Lohaus R."/>
            <person name="Hsiao Y.Y."/>
            <person name="Niu S.C."/>
            <person name="Wang J.Y."/>
            <person name="Lin Y.C."/>
            <person name="Xu Q."/>
            <person name="Chen L.J."/>
            <person name="Yoshida K."/>
            <person name="Fujiwara S."/>
            <person name="Wang Z.W."/>
            <person name="Zhang Y.Q."/>
            <person name="Mitsuda N."/>
            <person name="Wang M."/>
            <person name="Liu G.H."/>
            <person name="Pecoraro L."/>
            <person name="Huang H.X."/>
            <person name="Xiao X.J."/>
            <person name="Lin M."/>
            <person name="Wu X.Y."/>
            <person name="Wu W.L."/>
            <person name="Chen Y.Y."/>
            <person name="Chang S.B."/>
            <person name="Sakamoto S."/>
            <person name="Ohme-Takagi M."/>
            <person name="Yagi M."/>
            <person name="Zeng S.J."/>
            <person name="Shen C.Y."/>
            <person name="Yeh C.M."/>
            <person name="Luo Y.B."/>
            <person name="Tsai W.C."/>
            <person name="Van de Peer Y."/>
            <person name="Liu Z.J."/>
        </authorList>
    </citation>
    <scope>NUCLEOTIDE SEQUENCE [LARGE SCALE GENOMIC DNA]</scope>
    <source>
        <strain evidence="3">cv. Shenzhen</strain>
        <tissue evidence="2">Stem</tissue>
    </source>
</reference>
<dbReference type="Proteomes" id="UP000236161">
    <property type="component" value="Unassembled WGS sequence"/>
</dbReference>
<name>A0A2I0BEI9_9ASPA</name>
<dbReference type="AlphaFoldDB" id="A0A2I0BEI9"/>
<dbReference type="EMBL" id="KZ451886">
    <property type="protein sequence ID" value="PKA66198.1"/>
    <property type="molecule type" value="Genomic_DNA"/>
</dbReference>
<proteinExistence type="predicted"/>
<evidence type="ECO:0000313" key="3">
    <source>
        <dbReference type="Proteomes" id="UP000236161"/>
    </source>
</evidence>
<dbReference type="OrthoDB" id="787000at2759"/>